<organism evidence="1 2">
    <name type="scientific">Rhizophagus clarus</name>
    <dbReference type="NCBI Taxonomy" id="94130"/>
    <lineage>
        <taxon>Eukaryota</taxon>
        <taxon>Fungi</taxon>
        <taxon>Fungi incertae sedis</taxon>
        <taxon>Mucoromycota</taxon>
        <taxon>Glomeromycotina</taxon>
        <taxon>Glomeromycetes</taxon>
        <taxon>Glomerales</taxon>
        <taxon>Glomeraceae</taxon>
        <taxon>Rhizophagus</taxon>
    </lineage>
</organism>
<dbReference type="EMBL" id="BLAL01000338">
    <property type="protein sequence ID" value="GET03987.1"/>
    <property type="molecule type" value="Genomic_DNA"/>
</dbReference>
<reference evidence="1" key="1">
    <citation type="submission" date="2019-10" db="EMBL/GenBank/DDBJ databases">
        <title>Conservation and host-specific expression of non-tandemly repeated heterogenous ribosome RNA gene in arbuscular mycorrhizal fungi.</title>
        <authorList>
            <person name="Maeda T."/>
            <person name="Kobayashi Y."/>
            <person name="Nakagawa T."/>
            <person name="Ezawa T."/>
            <person name="Yamaguchi K."/>
            <person name="Bino T."/>
            <person name="Nishimoto Y."/>
            <person name="Shigenobu S."/>
            <person name="Kawaguchi M."/>
        </authorList>
    </citation>
    <scope>NUCLEOTIDE SEQUENCE</scope>
    <source>
        <strain evidence="1">HR1</strain>
    </source>
</reference>
<gene>
    <name evidence="1" type="ORF">RCL2_003028700</name>
</gene>
<evidence type="ECO:0000313" key="2">
    <source>
        <dbReference type="Proteomes" id="UP000615446"/>
    </source>
</evidence>
<protein>
    <submittedName>
        <fullName evidence="1">Uncharacterized protein</fullName>
    </submittedName>
</protein>
<proteinExistence type="predicted"/>
<accession>A0A8H3R5D1</accession>
<dbReference type="AlphaFoldDB" id="A0A8H3R5D1"/>
<evidence type="ECO:0000313" key="1">
    <source>
        <dbReference type="EMBL" id="GET03987.1"/>
    </source>
</evidence>
<name>A0A8H3R5D1_9GLOM</name>
<sequence>MKSCKIIADELVLSLHHESEVIVRYNEFTASSLSNFQILVHEELKAQKIHPRNCCRCFARLGRTSLSSILLIVVEKRYLNDKELKVILG</sequence>
<comment type="caution">
    <text evidence="1">The sequence shown here is derived from an EMBL/GenBank/DDBJ whole genome shotgun (WGS) entry which is preliminary data.</text>
</comment>
<dbReference type="Proteomes" id="UP000615446">
    <property type="component" value="Unassembled WGS sequence"/>
</dbReference>